<dbReference type="PROSITE" id="PS00138">
    <property type="entry name" value="SUBTILASE_SER"/>
    <property type="match status" value="1"/>
</dbReference>
<dbReference type="PROSITE" id="PS51892">
    <property type="entry name" value="SUBTILASE"/>
    <property type="match status" value="1"/>
</dbReference>
<dbReference type="PRINTS" id="PR00723">
    <property type="entry name" value="SUBTILISIN"/>
</dbReference>
<dbReference type="Gene3D" id="3.40.50.200">
    <property type="entry name" value="Peptidase S8/S53 domain"/>
    <property type="match status" value="1"/>
</dbReference>
<keyword evidence="4 5" id="KW-0720">Serine protease</keyword>
<evidence type="ECO:0000256" key="3">
    <source>
        <dbReference type="ARBA" id="ARBA00022801"/>
    </source>
</evidence>
<keyword evidence="7" id="KW-0732">Signal</keyword>
<dbReference type="GO" id="GO:0008233">
    <property type="term" value="F:peptidase activity"/>
    <property type="evidence" value="ECO:0007669"/>
    <property type="project" value="UniProtKB-KW"/>
</dbReference>
<dbReference type="InterPro" id="IPR015500">
    <property type="entry name" value="Peptidase_S8_subtilisin-rel"/>
</dbReference>
<evidence type="ECO:0000256" key="5">
    <source>
        <dbReference type="PROSITE-ProRule" id="PRU01240"/>
    </source>
</evidence>
<dbReference type="Pfam" id="PF00082">
    <property type="entry name" value="Peptidase_S8"/>
    <property type="match status" value="1"/>
</dbReference>
<feature type="region of interest" description="Disordered" evidence="6">
    <location>
        <begin position="29"/>
        <end position="58"/>
    </location>
</feature>
<evidence type="ECO:0000313" key="10">
    <source>
        <dbReference type="Proteomes" id="UP001183585"/>
    </source>
</evidence>
<organism evidence="9 10">
    <name type="scientific">Promicromonospora iranensis</name>
    <dbReference type="NCBI Taxonomy" id="1105144"/>
    <lineage>
        <taxon>Bacteria</taxon>
        <taxon>Bacillati</taxon>
        <taxon>Actinomycetota</taxon>
        <taxon>Actinomycetes</taxon>
        <taxon>Micrococcales</taxon>
        <taxon>Promicromonosporaceae</taxon>
        <taxon>Promicromonospora</taxon>
    </lineage>
</organism>
<dbReference type="PANTHER" id="PTHR43806:SF11">
    <property type="entry name" value="CEREVISIN-RELATED"/>
    <property type="match status" value="1"/>
</dbReference>
<dbReference type="Proteomes" id="UP001183585">
    <property type="component" value="Unassembled WGS sequence"/>
</dbReference>
<feature type="domain" description="Peptidase S8/S53" evidence="8">
    <location>
        <begin position="202"/>
        <end position="461"/>
    </location>
</feature>
<evidence type="ECO:0000259" key="8">
    <source>
        <dbReference type="Pfam" id="PF00082"/>
    </source>
</evidence>
<evidence type="ECO:0000256" key="7">
    <source>
        <dbReference type="SAM" id="SignalP"/>
    </source>
</evidence>
<feature type="signal peptide" evidence="7">
    <location>
        <begin position="1"/>
        <end position="29"/>
    </location>
</feature>
<feature type="active site" description="Charge relay system" evidence="5">
    <location>
        <position position="211"/>
    </location>
</feature>
<dbReference type="InterPro" id="IPR050131">
    <property type="entry name" value="Peptidase_S8_subtilisin-like"/>
</dbReference>
<keyword evidence="10" id="KW-1185">Reference proteome</keyword>
<sequence length="1023" mass="106648">MHPHIRRRSRALASATVLALLAVPSPAVAAPDPGDPADGRSSGPAAQARPGTVDPADKITPAATKAFRARGATDFWLRFADKPDLTATEAITSWEERGEYVYDTLVATADAAQERAIAELEESGAEYTSYWASNAILVEDGSLDQAVELAANAEVLEVRPTTRHALPEPETKEAPAPTAAAKSTYGIRAINADDMWNRGFTGDGVVVAGLDTGVGRNHPALAKQYRGATSGSDYNWFDAAKVGAGVPRDGDGHGTHTMGTMVGTDDGAMNIGVAPGAQWVATNGCADDCSDAALIASGQWFLAPTRTDGTAPDPARRPHVVNNSWGLSFSTDPFMEDVISAWEAAGIFSAWANGNEGEFGCESSGSPGARQISYSVGAFTPSGAIASFSSRGPGQSGTVKPDIAAPGETVRSAVPGGRYEQWSGTSMAAPHVAGAVALLWDAVPELVGDVTRTRAILDGSAADVRDTSCGGTTDDNNVWGEGKLDVLAAYELAQAQAFAASPEPVVSGAQSKVGVQLTATVPAWSPAATFTYQWRRSPSKDEVGAMIPGATKATYTPKGEDAGAYLSVTVLGSADGRTPTARTSAETDVVAVGVMTAAKPTISPTARVGTTLYAKSGTWTSGTRFTYQWLANGTPIPGAKAFTFVPTSTHRGKQLTVTITGKRTGYAPETRTSSAVTVGYGTFSTRYPRIMGSPAPGQTVKASTPQWVPARSTTSYTWKIDGRVIRGANSSSFRVPSNYAAGRVLTVTVKGQRAGFTTKALQSMGYKVGKPFVKKPFPKLSGSVRVGSRLTVSPGTWSPSASLSYRWYASGKPIAGATGKAYRLKGSDHGKKIVATVTARKPGYATTSRTSTPTVAVAKPVTTMVDLELYDVGRGGIAPGTYVVSAGSRECSWERGSGWDALGSGIGSGPRITTLQSTDDYFFSLECGRWSKYYSGMAEPKTRTFNNGVYVLGDQLQRGTYVTSGPAVATAGSCRYAFLAAFTGNLNGSNVVASGSTDASRTITVPAAAKGFETSNCSWQRVG</sequence>
<dbReference type="SUPFAM" id="SSF52743">
    <property type="entry name" value="Subtilisin-like"/>
    <property type="match status" value="1"/>
</dbReference>
<dbReference type="InterPro" id="IPR000209">
    <property type="entry name" value="Peptidase_S8/S53_dom"/>
</dbReference>
<dbReference type="Gene3D" id="2.60.40.2700">
    <property type="match status" value="4"/>
</dbReference>
<gene>
    <name evidence="9" type="ORF">J2S48_001864</name>
</gene>
<keyword evidence="3 5" id="KW-0378">Hydrolase</keyword>
<proteinExistence type="inferred from homology"/>
<accession>A0ABU2CLY2</accession>
<dbReference type="InterPro" id="IPR036852">
    <property type="entry name" value="Peptidase_S8/S53_dom_sf"/>
</dbReference>
<evidence type="ECO:0000256" key="1">
    <source>
        <dbReference type="ARBA" id="ARBA00011073"/>
    </source>
</evidence>
<dbReference type="InterPro" id="IPR023828">
    <property type="entry name" value="Peptidase_S8_Ser-AS"/>
</dbReference>
<reference evidence="9 10" key="1">
    <citation type="submission" date="2023-07" db="EMBL/GenBank/DDBJ databases">
        <title>Sequencing the genomes of 1000 actinobacteria strains.</title>
        <authorList>
            <person name="Klenk H.-P."/>
        </authorList>
    </citation>
    <scope>NUCLEOTIDE SEQUENCE [LARGE SCALE GENOMIC DNA]</scope>
    <source>
        <strain evidence="9 10">DSM 45554</strain>
    </source>
</reference>
<evidence type="ECO:0000256" key="6">
    <source>
        <dbReference type="SAM" id="MobiDB-lite"/>
    </source>
</evidence>
<dbReference type="GO" id="GO:0006508">
    <property type="term" value="P:proteolysis"/>
    <property type="evidence" value="ECO:0007669"/>
    <property type="project" value="UniProtKB-KW"/>
</dbReference>
<feature type="active site" description="Charge relay system" evidence="5">
    <location>
        <position position="253"/>
    </location>
</feature>
<comment type="caution">
    <text evidence="9">The sequence shown here is derived from an EMBL/GenBank/DDBJ whole genome shotgun (WGS) entry which is preliminary data.</text>
</comment>
<evidence type="ECO:0000256" key="4">
    <source>
        <dbReference type="ARBA" id="ARBA00022825"/>
    </source>
</evidence>
<dbReference type="RefSeq" id="WP_274993373.1">
    <property type="nucleotide sequence ID" value="NZ_JAJQQP010000004.1"/>
</dbReference>
<evidence type="ECO:0000313" key="9">
    <source>
        <dbReference type="EMBL" id="MDR7382349.1"/>
    </source>
</evidence>
<keyword evidence="2 5" id="KW-0645">Protease</keyword>
<protein>
    <submittedName>
        <fullName evidence="9">Subtilisin family serine protease</fullName>
    </submittedName>
</protein>
<dbReference type="PANTHER" id="PTHR43806">
    <property type="entry name" value="PEPTIDASE S8"/>
    <property type="match status" value="1"/>
</dbReference>
<feature type="chain" id="PRO_5046039398" evidence="7">
    <location>
        <begin position="30"/>
        <end position="1023"/>
    </location>
</feature>
<dbReference type="EMBL" id="JAVDYE010000001">
    <property type="protein sequence ID" value="MDR7382349.1"/>
    <property type="molecule type" value="Genomic_DNA"/>
</dbReference>
<name>A0ABU2CLY2_9MICO</name>
<feature type="active site" description="Charge relay system" evidence="5">
    <location>
        <position position="426"/>
    </location>
</feature>
<comment type="similarity">
    <text evidence="1 5">Belongs to the peptidase S8 family.</text>
</comment>
<evidence type="ECO:0000256" key="2">
    <source>
        <dbReference type="ARBA" id="ARBA00022670"/>
    </source>
</evidence>